<dbReference type="GO" id="GO:0005783">
    <property type="term" value="C:endoplasmic reticulum"/>
    <property type="evidence" value="ECO:0007669"/>
    <property type="project" value="TreeGrafter"/>
</dbReference>
<evidence type="ECO:0000313" key="2">
    <source>
        <dbReference type="EMBL" id="KAF0932751.1"/>
    </source>
</evidence>
<dbReference type="InterPro" id="IPR011989">
    <property type="entry name" value="ARM-like"/>
</dbReference>
<feature type="domain" description="Nucleotide exchange factor Fes1" evidence="1">
    <location>
        <begin position="37"/>
        <end position="95"/>
    </location>
</feature>
<keyword evidence="3" id="KW-1185">Reference proteome</keyword>
<dbReference type="AlphaFoldDB" id="A0A6G1F7B1"/>
<evidence type="ECO:0000313" key="3">
    <source>
        <dbReference type="Proteomes" id="UP000479710"/>
    </source>
</evidence>
<dbReference type="PANTHER" id="PTHR19316">
    <property type="entry name" value="PROTEIN FOLDING REGULATOR"/>
    <property type="match status" value="1"/>
</dbReference>
<dbReference type="OrthoDB" id="10250458at2759"/>
<dbReference type="GO" id="GO:0000774">
    <property type="term" value="F:adenyl-nucleotide exchange factor activity"/>
    <property type="evidence" value="ECO:0007669"/>
    <property type="project" value="TreeGrafter"/>
</dbReference>
<proteinExistence type="predicted"/>
<reference evidence="2 3" key="1">
    <citation type="submission" date="2019-11" db="EMBL/GenBank/DDBJ databases">
        <title>Whole genome sequence of Oryza granulata.</title>
        <authorList>
            <person name="Li W."/>
        </authorList>
    </citation>
    <scope>NUCLEOTIDE SEQUENCE [LARGE SCALE GENOMIC DNA]</scope>
    <source>
        <strain evidence="3">cv. Menghai</strain>
        <tissue evidence="2">Leaf</tissue>
    </source>
</reference>
<dbReference type="InterPro" id="IPR013918">
    <property type="entry name" value="Nucleotide_exch_fac_Fes1"/>
</dbReference>
<dbReference type="Pfam" id="PF08609">
    <property type="entry name" value="Fes1"/>
    <property type="match status" value="1"/>
</dbReference>
<evidence type="ECO:0000259" key="1">
    <source>
        <dbReference type="Pfam" id="PF08609"/>
    </source>
</evidence>
<dbReference type="Gene3D" id="1.25.10.10">
    <property type="entry name" value="Leucine-rich Repeat Variant"/>
    <property type="match status" value="1"/>
</dbReference>
<comment type="caution">
    <text evidence="2">The sequence shown here is derived from an EMBL/GenBank/DDBJ whole genome shotgun (WGS) entry which is preliminary data.</text>
</comment>
<dbReference type="Proteomes" id="UP000479710">
    <property type="component" value="Unassembled WGS sequence"/>
</dbReference>
<accession>A0A6G1F7B1</accession>
<name>A0A6G1F7B1_9ORYZ</name>
<protein>
    <recommendedName>
        <fullName evidence="1">Nucleotide exchange factor Fes1 domain-containing protein</fullName>
    </recommendedName>
</protein>
<sequence length="153" mass="17065">MEPLLHRRDAAFSLHQLMENWVNCGARSDEERRWLAEAVERHMMVDVVSRMREIALLMSTPLSVLEAQGITTDDIEGLLAELQVHVESIDMANDLHSVGGLVPVIKYLRNSNARIRARAADVEGCLSLQGTRHWEVGVYSQTMIGFGSSSGHV</sequence>
<gene>
    <name evidence="2" type="ORF">E2562_012092</name>
</gene>
<organism evidence="2 3">
    <name type="scientific">Oryza meyeriana var. granulata</name>
    <dbReference type="NCBI Taxonomy" id="110450"/>
    <lineage>
        <taxon>Eukaryota</taxon>
        <taxon>Viridiplantae</taxon>
        <taxon>Streptophyta</taxon>
        <taxon>Embryophyta</taxon>
        <taxon>Tracheophyta</taxon>
        <taxon>Spermatophyta</taxon>
        <taxon>Magnoliopsida</taxon>
        <taxon>Liliopsida</taxon>
        <taxon>Poales</taxon>
        <taxon>Poaceae</taxon>
        <taxon>BOP clade</taxon>
        <taxon>Oryzoideae</taxon>
        <taxon>Oryzeae</taxon>
        <taxon>Oryzinae</taxon>
        <taxon>Oryza</taxon>
        <taxon>Oryza meyeriana</taxon>
    </lineage>
</organism>
<dbReference type="PANTHER" id="PTHR19316:SF21">
    <property type="entry name" value="HEAT REPEAT FAMILY PROTEIN, EXPRESSED"/>
    <property type="match status" value="1"/>
</dbReference>
<dbReference type="EMBL" id="SPHZ02000001">
    <property type="protein sequence ID" value="KAF0932751.1"/>
    <property type="molecule type" value="Genomic_DNA"/>
</dbReference>
<dbReference type="InterPro" id="IPR050693">
    <property type="entry name" value="Hsp70_NEF-Inhibitors"/>
</dbReference>